<comment type="caution">
    <text evidence="1">The sequence shown here is derived from an EMBL/GenBank/DDBJ whole genome shotgun (WGS) entry which is preliminary data.</text>
</comment>
<dbReference type="RefSeq" id="WP_218633383.1">
    <property type="nucleotide sequence ID" value="NZ_JAHVAH010000001.1"/>
</dbReference>
<evidence type="ECO:0008006" key="3">
    <source>
        <dbReference type="Google" id="ProtNLM"/>
    </source>
</evidence>
<dbReference type="EMBL" id="JAHVAH010000001">
    <property type="protein sequence ID" value="MBW0145483.1"/>
    <property type="molecule type" value="Genomic_DNA"/>
</dbReference>
<protein>
    <recommendedName>
        <fullName evidence="3">HIRAN domain-containing protein</fullName>
    </recommendedName>
</protein>
<organism evidence="1 2">
    <name type="scientific">Sphingomicrobium clamense</name>
    <dbReference type="NCBI Taxonomy" id="2851013"/>
    <lineage>
        <taxon>Bacteria</taxon>
        <taxon>Pseudomonadati</taxon>
        <taxon>Pseudomonadota</taxon>
        <taxon>Alphaproteobacteria</taxon>
        <taxon>Sphingomonadales</taxon>
        <taxon>Sphingomonadaceae</taxon>
        <taxon>Sphingomicrobium</taxon>
    </lineage>
</organism>
<reference evidence="1 2" key="1">
    <citation type="submission" date="2021-07" db="EMBL/GenBank/DDBJ databases">
        <title>The draft genome sequence of Sphingomicrobium sp. B8.</title>
        <authorList>
            <person name="Mu L."/>
        </authorList>
    </citation>
    <scope>NUCLEOTIDE SEQUENCE [LARGE SCALE GENOMIC DNA]</scope>
    <source>
        <strain evidence="1 2">B8</strain>
    </source>
</reference>
<accession>A0ABS6V7D5</accession>
<keyword evidence="2" id="KW-1185">Reference proteome</keyword>
<dbReference type="Proteomes" id="UP000698028">
    <property type="component" value="Unassembled WGS sequence"/>
</dbReference>
<evidence type="ECO:0000313" key="2">
    <source>
        <dbReference type="Proteomes" id="UP000698028"/>
    </source>
</evidence>
<sequence>MFHFRKPRRWCGLIPDKRGWFAVVTGGRKIGYVRRESAGRWIGCFSRNTEESQPPVVGSTRDTAAEALYWRVNARAEGTGEV</sequence>
<gene>
    <name evidence="1" type="ORF">KTQ36_09270</name>
</gene>
<name>A0ABS6V7D5_9SPHN</name>
<evidence type="ECO:0000313" key="1">
    <source>
        <dbReference type="EMBL" id="MBW0145483.1"/>
    </source>
</evidence>
<proteinExistence type="predicted"/>